<dbReference type="GO" id="GO:0005975">
    <property type="term" value="P:carbohydrate metabolic process"/>
    <property type="evidence" value="ECO:0007669"/>
    <property type="project" value="InterPro"/>
</dbReference>
<evidence type="ECO:0000256" key="1">
    <source>
        <dbReference type="ARBA" id="ARBA00022475"/>
    </source>
</evidence>
<feature type="binding site" evidence="10">
    <location>
        <position position="250"/>
    </location>
    <ligand>
        <name>UDP-N-acetyl-alpha-D-glucosamine</name>
        <dbReference type="ChEBI" id="CHEBI:57705"/>
    </ligand>
</feature>
<dbReference type="GO" id="GO:0050511">
    <property type="term" value="F:undecaprenyldiphospho-muramoylpentapeptide beta-N-acetylglucosaminyltransferase activity"/>
    <property type="evidence" value="ECO:0007669"/>
    <property type="project" value="UniProtKB-UniRule"/>
</dbReference>
<evidence type="ECO:0000313" key="13">
    <source>
        <dbReference type="EMBL" id="WAA10635.1"/>
    </source>
</evidence>
<reference evidence="13" key="1">
    <citation type="submission" date="2022-09" db="EMBL/GenBank/DDBJ databases">
        <title>Complete Genomes of Fervidibacillus albus and Fervidibacillus halotolerans isolated from tidal flat sediments.</title>
        <authorList>
            <person name="Kwon K.K."/>
            <person name="Yang S.-H."/>
            <person name="Park M.J."/>
            <person name="Oh H.-M."/>
        </authorList>
    </citation>
    <scope>NUCLEOTIDE SEQUENCE</scope>
    <source>
        <strain evidence="13">MEBiC13591</strain>
    </source>
</reference>
<dbReference type="GO" id="GO:0071555">
    <property type="term" value="P:cell wall organization"/>
    <property type="evidence" value="ECO:0007669"/>
    <property type="project" value="UniProtKB-KW"/>
</dbReference>
<evidence type="ECO:0000256" key="6">
    <source>
        <dbReference type="ARBA" id="ARBA00022984"/>
    </source>
</evidence>
<dbReference type="InterPro" id="IPR007235">
    <property type="entry name" value="Glyco_trans_28_C"/>
</dbReference>
<evidence type="ECO:0000259" key="11">
    <source>
        <dbReference type="Pfam" id="PF03033"/>
    </source>
</evidence>
<dbReference type="GO" id="GO:0009252">
    <property type="term" value="P:peptidoglycan biosynthetic process"/>
    <property type="evidence" value="ECO:0007669"/>
    <property type="project" value="UniProtKB-UniRule"/>
</dbReference>
<dbReference type="PANTHER" id="PTHR21015:SF22">
    <property type="entry name" value="GLYCOSYLTRANSFERASE"/>
    <property type="match status" value="1"/>
</dbReference>
<keyword evidence="8 10" id="KW-0131">Cell cycle</keyword>
<evidence type="ECO:0000259" key="12">
    <source>
        <dbReference type="Pfam" id="PF04101"/>
    </source>
</evidence>
<feature type="binding site" evidence="10">
    <location>
        <begin position="10"/>
        <end position="12"/>
    </location>
    <ligand>
        <name>UDP-N-acetyl-alpha-D-glucosamine</name>
        <dbReference type="ChEBI" id="CHEBI:57705"/>
    </ligand>
</feature>
<evidence type="ECO:0000256" key="5">
    <source>
        <dbReference type="ARBA" id="ARBA00022960"/>
    </source>
</evidence>
<keyword evidence="14" id="KW-1185">Reference proteome</keyword>
<evidence type="ECO:0000256" key="8">
    <source>
        <dbReference type="ARBA" id="ARBA00023306"/>
    </source>
</evidence>
<dbReference type="EMBL" id="CP106878">
    <property type="protein sequence ID" value="WAA10635.1"/>
    <property type="molecule type" value="Genomic_DNA"/>
</dbReference>
<dbReference type="NCBIfam" id="TIGR01133">
    <property type="entry name" value="murG"/>
    <property type="match status" value="1"/>
</dbReference>
<keyword evidence="5 10" id="KW-0133">Cell shape</keyword>
<dbReference type="InterPro" id="IPR004276">
    <property type="entry name" value="GlycoTrans_28_N"/>
</dbReference>
<organism evidence="13 14">
    <name type="scientific">Fervidibacillus albus</name>
    <dbReference type="NCBI Taxonomy" id="2980026"/>
    <lineage>
        <taxon>Bacteria</taxon>
        <taxon>Bacillati</taxon>
        <taxon>Bacillota</taxon>
        <taxon>Bacilli</taxon>
        <taxon>Bacillales</taxon>
        <taxon>Bacillaceae</taxon>
        <taxon>Fervidibacillus</taxon>
    </lineage>
</organism>
<comment type="function">
    <text evidence="10">Cell wall formation. Catalyzes the transfer of a GlcNAc subunit on undecaprenyl-pyrophosphoryl-MurNAc-pentapeptide (lipid intermediate I) to form undecaprenyl-pyrophosphoryl-MurNAc-(pentapeptide)GlcNAc (lipid intermediate II).</text>
</comment>
<name>A0A9E8RVG0_9BACI</name>
<dbReference type="GO" id="GO:0051301">
    <property type="term" value="P:cell division"/>
    <property type="evidence" value="ECO:0007669"/>
    <property type="project" value="UniProtKB-KW"/>
</dbReference>
<keyword evidence="4 10" id="KW-0808">Transferase</keyword>
<dbReference type="GO" id="GO:0008360">
    <property type="term" value="P:regulation of cell shape"/>
    <property type="evidence" value="ECO:0007669"/>
    <property type="project" value="UniProtKB-KW"/>
</dbReference>
<comment type="similarity">
    <text evidence="10">Belongs to the glycosyltransferase 28 family. MurG subfamily.</text>
</comment>
<keyword evidence="3 10" id="KW-0328">Glycosyltransferase</keyword>
<proteinExistence type="inferred from homology"/>
<dbReference type="Proteomes" id="UP001164718">
    <property type="component" value="Chromosome"/>
</dbReference>
<evidence type="ECO:0000256" key="2">
    <source>
        <dbReference type="ARBA" id="ARBA00022618"/>
    </source>
</evidence>
<evidence type="ECO:0000313" key="14">
    <source>
        <dbReference type="Proteomes" id="UP001164718"/>
    </source>
</evidence>
<dbReference type="Pfam" id="PF03033">
    <property type="entry name" value="Glyco_transf_28"/>
    <property type="match status" value="1"/>
</dbReference>
<keyword evidence="9 10" id="KW-0961">Cell wall biogenesis/degradation</keyword>
<feature type="binding site" evidence="10">
    <location>
        <position position="195"/>
    </location>
    <ligand>
        <name>UDP-N-acetyl-alpha-D-glucosamine</name>
        <dbReference type="ChEBI" id="CHEBI:57705"/>
    </ligand>
</feature>
<dbReference type="AlphaFoldDB" id="A0A9E8RVG0"/>
<evidence type="ECO:0000256" key="7">
    <source>
        <dbReference type="ARBA" id="ARBA00023136"/>
    </source>
</evidence>
<feature type="domain" description="Glycosyltransferase family 28 N-terminal" evidence="11">
    <location>
        <begin position="3"/>
        <end position="143"/>
    </location>
</feature>
<dbReference type="GO" id="GO:0005886">
    <property type="term" value="C:plasma membrane"/>
    <property type="evidence" value="ECO:0007669"/>
    <property type="project" value="UniProtKB-SubCell"/>
</dbReference>
<evidence type="ECO:0000256" key="10">
    <source>
        <dbReference type="HAMAP-Rule" id="MF_00033"/>
    </source>
</evidence>
<dbReference type="KEGG" id="faf:OE104_04765"/>
<dbReference type="Pfam" id="PF04101">
    <property type="entry name" value="Glyco_tran_28_C"/>
    <property type="match status" value="1"/>
</dbReference>
<feature type="binding site" evidence="10">
    <location>
        <position position="124"/>
    </location>
    <ligand>
        <name>UDP-N-acetyl-alpha-D-glucosamine</name>
        <dbReference type="ChEBI" id="CHEBI:57705"/>
    </ligand>
</feature>
<dbReference type="Gene3D" id="3.40.50.2000">
    <property type="entry name" value="Glycogen Phosphorylase B"/>
    <property type="match status" value="2"/>
</dbReference>
<comment type="caution">
    <text evidence="10">Lacks conserved residue(s) required for the propagation of feature annotation.</text>
</comment>
<dbReference type="HAMAP" id="MF_00033">
    <property type="entry name" value="MurG"/>
    <property type="match status" value="1"/>
</dbReference>
<dbReference type="RefSeq" id="WP_275418431.1">
    <property type="nucleotide sequence ID" value="NZ_CP106878.1"/>
</dbReference>
<dbReference type="InterPro" id="IPR006009">
    <property type="entry name" value="GlcNAc_MurG"/>
</dbReference>
<comment type="subcellular location">
    <subcellularLocation>
        <location evidence="10">Cell membrane</location>
        <topology evidence="10">Peripheral membrane protein</topology>
        <orientation evidence="10">Cytoplasmic side</orientation>
    </subcellularLocation>
</comment>
<dbReference type="SUPFAM" id="SSF53756">
    <property type="entry name" value="UDP-Glycosyltransferase/glycogen phosphorylase"/>
    <property type="match status" value="1"/>
</dbReference>
<keyword evidence="1 10" id="KW-1003">Cell membrane</keyword>
<keyword evidence="7 10" id="KW-0472">Membrane</keyword>
<gene>
    <name evidence="10 13" type="primary">murG</name>
    <name evidence="13" type="ORF">OE104_04765</name>
</gene>
<dbReference type="EC" id="2.4.1.227" evidence="10"/>
<evidence type="ECO:0000256" key="4">
    <source>
        <dbReference type="ARBA" id="ARBA00022679"/>
    </source>
</evidence>
<protein>
    <recommendedName>
        <fullName evidence="10">UDP-N-acetylglucosamine--N-acetylmuramyl-(pentapeptide) pyrophosphoryl-undecaprenol N-acetylglucosamine transferase</fullName>
        <ecNumber evidence="10">2.4.1.227</ecNumber>
    </recommendedName>
    <alternativeName>
        <fullName evidence="10">Undecaprenyl-PP-MurNAc-pentapeptide-UDPGlcNAc GlcNAc transferase</fullName>
    </alternativeName>
</protein>
<comment type="catalytic activity">
    <reaction evidence="10">
        <text>di-trans,octa-cis-undecaprenyl diphospho-N-acetyl-alpha-D-muramoyl-L-alanyl-D-glutamyl-meso-2,6-diaminopimeloyl-D-alanyl-D-alanine + UDP-N-acetyl-alpha-D-glucosamine = di-trans,octa-cis-undecaprenyl diphospho-[N-acetyl-alpha-D-glucosaminyl-(1-&gt;4)]-N-acetyl-alpha-D-muramoyl-L-alanyl-D-glutamyl-meso-2,6-diaminopimeloyl-D-alanyl-D-alanine + UDP + H(+)</text>
        <dbReference type="Rhea" id="RHEA:31227"/>
        <dbReference type="ChEBI" id="CHEBI:15378"/>
        <dbReference type="ChEBI" id="CHEBI:57705"/>
        <dbReference type="ChEBI" id="CHEBI:58223"/>
        <dbReference type="ChEBI" id="CHEBI:61387"/>
        <dbReference type="ChEBI" id="CHEBI:61388"/>
        <dbReference type="EC" id="2.4.1.227"/>
    </reaction>
</comment>
<keyword evidence="2 10" id="KW-0132">Cell division</keyword>
<feature type="domain" description="Glycosyl transferase family 28 C-terminal" evidence="12">
    <location>
        <begin position="188"/>
        <end position="353"/>
    </location>
</feature>
<evidence type="ECO:0000256" key="3">
    <source>
        <dbReference type="ARBA" id="ARBA00022676"/>
    </source>
</evidence>
<accession>A0A9E8RVG0</accession>
<keyword evidence="6 10" id="KW-0573">Peptidoglycan synthesis</keyword>
<feature type="binding site" evidence="10">
    <location>
        <position position="295"/>
    </location>
    <ligand>
        <name>UDP-N-acetyl-alpha-D-glucosamine</name>
        <dbReference type="ChEBI" id="CHEBI:57705"/>
    </ligand>
</feature>
<sequence>MKIIVSGGGTGGHIYPALAFSKTVQRLDPEAEILYIGTERGLESKIVPEANIPFQTIDITGLKRKLSFDNVKTVMKFISGVKECKTIIKDFNPDLVIGMGGYVSAPVVYAAHRLNIPSLIHEQNSIPGLTNKLLGRFVDQIAISFEDSGKYFPEKKVVLTGNPRATEVLGNDGIKGKKSIGLDLAKKMVLIFGGSRGARPINEAVIKILSDFGKRSYQVLYVTGEVHYESVKKEAALAGNYENIKIVPFIHNMPEILAATDLVVSRAGATSIAEFTSIGLPSILIPSPYVTNNHQEKNAELLRKANAAVVISEKDLSGKRLLEEIDWIFEERGKLDKMKRAAKSLGVQDAAYRLYDLSKSVVKKRRK</sequence>
<dbReference type="CDD" id="cd03785">
    <property type="entry name" value="GT28_MurG"/>
    <property type="match status" value="1"/>
</dbReference>
<dbReference type="PANTHER" id="PTHR21015">
    <property type="entry name" value="UDP-N-ACETYLGLUCOSAMINE--N-ACETYLMURAMYL-(PENTAPEPTIDE) PYROPHOSPHORYL-UNDECAPRENOL N-ACETYLGLUCOSAMINE TRANSFERASE 1"/>
    <property type="match status" value="1"/>
</dbReference>
<comment type="pathway">
    <text evidence="10">Cell wall biogenesis; peptidoglycan biosynthesis.</text>
</comment>
<evidence type="ECO:0000256" key="9">
    <source>
        <dbReference type="ARBA" id="ARBA00023316"/>
    </source>
</evidence>